<organism evidence="1">
    <name type="scientific">uncultured phototrophic eukaryote</name>
    <dbReference type="NCBI Taxonomy" id="172788"/>
    <lineage>
        <taxon>Eukaryota</taxon>
        <taxon>environmental samples</taxon>
    </lineage>
</organism>
<feature type="non-terminal residue" evidence="1">
    <location>
        <position position="1"/>
    </location>
</feature>
<proteinExistence type="evidence at transcript level"/>
<dbReference type="AlphaFoldDB" id="M4M9U6"/>
<accession>M4M9U6</accession>
<name>M4M9U6_9EUKA</name>
<protein>
    <submittedName>
        <fullName evidence="1">Cobalamin acquisition protein 1</fullName>
    </submittedName>
</protein>
<dbReference type="EMBL" id="JX042609">
    <property type="protein sequence ID" value="AGG56682.1"/>
    <property type="molecule type" value="mRNA"/>
</dbReference>
<gene>
    <name evidence="1" type="primary">CBA1</name>
</gene>
<evidence type="ECO:0000313" key="1">
    <source>
        <dbReference type="EMBL" id="AGG56682.1"/>
    </source>
</evidence>
<feature type="non-terminal residue" evidence="1">
    <location>
        <position position="135"/>
    </location>
</feature>
<sequence>DVFIYAAPDWDTLSTSDKHKDMLSQFKSVQNGQVYDTQGQGSTAWFEQRYAEYPNVGMDLCDIVGHAVHNQGEGEYQRRWLRNVYEDPIGSLGQCDVAGGEITQPYVPPEIDCVYPLADDEKEPELDAVQYRGRR</sequence>
<reference evidence="1" key="1">
    <citation type="journal article" date="2012" name="Proc. Natl. Acad. Sci. U.S.A.">
        <title>Influence of cobalamin scarcity on diatom molecular physiology and identification of a cobalamin acquisition protein.</title>
        <authorList>
            <person name="Bertrand E.M."/>
            <person name="Allen A.E."/>
            <person name="Dupont C.L."/>
            <person name="Norden-Krichmar T.M."/>
            <person name="Bai J."/>
            <person name="Valas R.E."/>
            <person name="Saito M.A."/>
        </authorList>
    </citation>
    <scope>NUCLEOTIDE SEQUENCE</scope>
</reference>